<dbReference type="HOGENOM" id="CLU_328863_0_0_1"/>
<dbReference type="RefSeq" id="XP_001450041.1">
    <property type="nucleotide sequence ID" value="XM_001450004.2"/>
</dbReference>
<proteinExistence type="predicted"/>
<dbReference type="Pfam" id="PF02854">
    <property type="entry name" value="MIF4G"/>
    <property type="match status" value="3"/>
</dbReference>
<feature type="domain" description="MIF4G" evidence="1">
    <location>
        <begin position="543"/>
        <end position="752"/>
    </location>
</feature>
<name>A0DHX7_PARTE</name>
<dbReference type="GO" id="GO:0003723">
    <property type="term" value="F:RNA binding"/>
    <property type="evidence" value="ECO:0007669"/>
    <property type="project" value="InterPro"/>
</dbReference>
<dbReference type="PANTHER" id="PTHR12839">
    <property type="entry name" value="NONSENSE-MEDIATED MRNA DECAY PROTEIN 2 UP-FRAMESHIFT SUPPRESSOR 2"/>
    <property type="match status" value="1"/>
</dbReference>
<sequence>METQRITATLNPELKQKYQEIEELQILKENLKKFKLDANLKPIKQEKVLKLCEKIKDADSNRTTKKKYESVLKEIREYDLSKYLQEIANTIIDCQLHQSNIKFFVELCIVLNNYNEFKNILQQTAIKHGQQLLEKKGGNYENEDKRAQKRKNLLRLFGELHKPVFQQKELEEILKLLLPHGTLDQLLINIQVMTNFMNHFGFQYFGKHKYETRQDFLINPDLQNIFIDTEYKTLEDALTQYIKEIESTLTNLYKDIHKLAENQTDPSVNQKIKEMKEQFIRLKDNYRIIKDCMGEYDPSNPENENENEILNLNIRDFQSSSFDDTDCFLLEERKLYCQFITINNPPDPNQIVVQQNQKQKDCSSIEIADQMALEFVNTKQNRKKLLEEMQNFKQNYTIVIPYQCRLFATLCKHYKEFEEEIIKSFFEQYKQIKPNDHLERKQRYLRYLCELTKFKILKQDIILDILAQLLEDLVSYNVEMIALILNNCGRFLKYSGESYKKFEYLLTQLDKQRKLKPLAQKEESTLTQALLSFDRQVKPKKEKSEIQKFIKFIIFDQLDDFNNAFETMERLPLSDQECKKYLIKQLFKISIKGRYSTLSIVACLLATLKDKYPDITGQVVDSLLDDIICGLEDNNINKRQRRITIIKMIGELYAYQIIDQELLFKLLYLIIEYGHASDISQAEQDLIDPPEDSFRINQVIGLVESVREYHKQLKTDLLKFLVYFQRYVLSKRYLPQIVEFSLLDLYEMVDPRLTKIRTIHQAEQIYQSNNIEDALSRLPDQTVQLQGIDKKLIEDQKEVEISNKLEQELEQQFQQQLKESQIETQLKQPNVKQKSKNIVMIKGAGDVKVITKVEISNNNKKSTQVPNQYVGFQQ</sequence>
<evidence type="ECO:0000259" key="1">
    <source>
        <dbReference type="SMART" id="SM00543"/>
    </source>
</evidence>
<keyword evidence="3" id="KW-1185">Reference proteome</keyword>
<dbReference type="InParanoid" id="A0DHX7"/>
<dbReference type="GO" id="GO:0035145">
    <property type="term" value="C:exon-exon junction complex"/>
    <property type="evidence" value="ECO:0000318"/>
    <property type="project" value="GO_Central"/>
</dbReference>
<reference evidence="2 3" key="1">
    <citation type="journal article" date="2006" name="Nature">
        <title>Global trends of whole-genome duplications revealed by the ciliate Paramecium tetraurelia.</title>
        <authorList>
            <consortium name="Genoscope"/>
            <person name="Aury J.-M."/>
            <person name="Jaillon O."/>
            <person name="Duret L."/>
            <person name="Noel B."/>
            <person name="Jubin C."/>
            <person name="Porcel B.M."/>
            <person name="Segurens B."/>
            <person name="Daubin V."/>
            <person name="Anthouard V."/>
            <person name="Aiach N."/>
            <person name="Arnaiz O."/>
            <person name="Billaut A."/>
            <person name="Beisson J."/>
            <person name="Blanc I."/>
            <person name="Bouhouche K."/>
            <person name="Camara F."/>
            <person name="Duharcourt S."/>
            <person name="Guigo R."/>
            <person name="Gogendeau D."/>
            <person name="Katinka M."/>
            <person name="Keller A.-M."/>
            <person name="Kissmehl R."/>
            <person name="Klotz C."/>
            <person name="Koll F."/>
            <person name="Le Moue A."/>
            <person name="Lepere C."/>
            <person name="Malinsky S."/>
            <person name="Nowacki M."/>
            <person name="Nowak J.K."/>
            <person name="Plattner H."/>
            <person name="Poulain J."/>
            <person name="Ruiz F."/>
            <person name="Serrano V."/>
            <person name="Zagulski M."/>
            <person name="Dessen P."/>
            <person name="Betermier M."/>
            <person name="Weissenbach J."/>
            <person name="Scarpelli C."/>
            <person name="Schachter V."/>
            <person name="Sperling L."/>
            <person name="Meyer E."/>
            <person name="Cohen J."/>
            <person name="Wincker P."/>
        </authorList>
    </citation>
    <scope>NUCLEOTIDE SEQUENCE [LARGE SCALE GENOMIC DNA]</scope>
    <source>
        <strain evidence="2 3">Stock d4-2</strain>
    </source>
</reference>
<dbReference type="GeneID" id="5035830"/>
<dbReference type="OrthoDB" id="27832at2759"/>
<gene>
    <name evidence="2" type="ORF">GSPATT00017015001</name>
</gene>
<dbReference type="GO" id="GO:0005737">
    <property type="term" value="C:cytoplasm"/>
    <property type="evidence" value="ECO:0000318"/>
    <property type="project" value="GO_Central"/>
</dbReference>
<dbReference type="FunFam" id="1.25.40.180:FF:000137">
    <property type="entry name" value="MIF4G domain containing protein"/>
    <property type="match status" value="1"/>
</dbReference>
<dbReference type="EMBL" id="CT868441">
    <property type="protein sequence ID" value="CAK82644.1"/>
    <property type="molecule type" value="Genomic_DNA"/>
</dbReference>
<dbReference type="GO" id="GO:0000184">
    <property type="term" value="P:nuclear-transcribed mRNA catabolic process, nonsense-mediated decay"/>
    <property type="evidence" value="ECO:0000318"/>
    <property type="project" value="GO_Central"/>
</dbReference>
<dbReference type="Proteomes" id="UP000000600">
    <property type="component" value="Unassembled WGS sequence"/>
</dbReference>
<protein>
    <recommendedName>
        <fullName evidence="1">MIF4G domain-containing protein</fullName>
    </recommendedName>
</protein>
<dbReference type="SMART" id="SM00543">
    <property type="entry name" value="MIF4G"/>
    <property type="match status" value="3"/>
</dbReference>
<organism evidence="2 3">
    <name type="scientific">Paramecium tetraurelia</name>
    <dbReference type="NCBI Taxonomy" id="5888"/>
    <lineage>
        <taxon>Eukaryota</taxon>
        <taxon>Sar</taxon>
        <taxon>Alveolata</taxon>
        <taxon>Ciliophora</taxon>
        <taxon>Intramacronucleata</taxon>
        <taxon>Oligohymenophorea</taxon>
        <taxon>Peniculida</taxon>
        <taxon>Parameciidae</taxon>
        <taxon>Paramecium</taxon>
    </lineage>
</organism>
<dbReference type="eggNOG" id="KOG2051">
    <property type="taxonomic scope" value="Eukaryota"/>
</dbReference>
<accession>A0DHX7</accession>
<dbReference type="OMA" id="ESVREYH"/>
<dbReference type="InterPro" id="IPR016024">
    <property type="entry name" value="ARM-type_fold"/>
</dbReference>
<dbReference type="SUPFAM" id="SSF48371">
    <property type="entry name" value="ARM repeat"/>
    <property type="match status" value="3"/>
</dbReference>
<dbReference type="Gene3D" id="1.25.40.180">
    <property type="match status" value="3"/>
</dbReference>
<dbReference type="AlphaFoldDB" id="A0DHX7"/>
<dbReference type="InterPro" id="IPR003890">
    <property type="entry name" value="MIF4G-like_typ-3"/>
</dbReference>
<dbReference type="PANTHER" id="PTHR12839:SF7">
    <property type="entry name" value="REGULATOR OF NONSENSE TRANSCRIPTS 2"/>
    <property type="match status" value="1"/>
</dbReference>
<dbReference type="KEGG" id="ptm:GSPATT00017015001"/>
<evidence type="ECO:0000313" key="3">
    <source>
        <dbReference type="Proteomes" id="UP000000600"/>
    </source>
</evidence>
<evidence type="ECO:0000313" key="2">
    <source>
        <dbReference type="EMBL" id="CAK82644.1"/>
    </source>
</evidence>
<dbReference type="STRING" id="5888.A0DHX7"/>
<feature type="domain" description="MIF4G" evidence="1">
    <location>
        <begin position="353"/>
        <end position="541"/>
    </location>
</feature>
<feature type="domain" description="MIF4G" evidence="1">
    <location>
        <begin position="45"/>
        <end position="286"/>
    </location>
</feature>
<dbReference type="InterPro" id="IPR039762">
    <property type="entry name" value="Nmd2/UPF2"/>
</dbReference>